<dbReference type="Pfam" id="PF01734">
    <property type="entry name" value="Patatin"/>
    <property type="match status" value="1"/>
</dbReference>
<dbReference type="GO" id="GO:0016042">
    <property type="term" value="P:lipid catabolic process"/>
    <property type="evidence" value="ECO:0007669"/>
    <property type="project" value="UniProtKB-UniRule"/>
</dbReference>
<keyword evidence="3" id="KW-0611">Plant defense</keyword>
<accession>A0A5N6RV61</accession>
<evidence type="ECO:0000313" key="10">
    <source>
        <dbReference type="Proteomes" id="UP000327013"/>
    </source>
</evidence>
<feature type="short sequence motif" description="DGA/G" evidence="6">
    <location>
        <begin position="216"/>
        <end position="218"/>
    </location>
</feature>
<dbReference type="InterPro" id="IPR002641">
    <property type="entry name" value="PNPLA_dom"/>
</dbReference>
<keyword evidence="4 6" id="KW-0442">Lipid degradation</keyword>
<comment type="similarity">
    <text evidence="1 7">Belongs to the patatin family.</text>
</comment>
<feature type="short sequence motif" description="GXSXG" evidence="6">
    <location>
        <begin position="420"/>
        <end position="424"/>
    </location>
</feature>
<evidence type="ECO:0000256" key="1">
    <source>
        <dbReference type="ARBA" id="ARBA00010240"/>
    </source>
</evidence>
<dbReference type="EC" id="3.1.1.-" evidence="7"/>
<feature type="active site" description="Nucleophile" evidence="6">
    <location>
        <position position="67"/>
    </location>
</feature>
<dbReference type="GO" id="GO:0004620">
    <property type="term" value="F:phospholipase activity"/>
    <property type="evidence" value="ECO:0007669"/>
    <property type="project" value="TreeGrafter"/>
</dbReference>
<protein>
    <recommendedName>
        <fullName evidence="7">Patatin</fullName>
        <ecNumber evidence="7">3.1.1.-</ecNumber>
    </recommendedName>
</protein>
<reference evidence="9 10" key="1">
    <citation type="submission" date="2019-06" db="EMBL/GenBank/DDBJ databases">
        <title>A chromosomal-level reference genome of Carpinus fangiana (Coryloideae, Betulaceae).</title>
        <authorList>
            <person name="Yang X."/>
            <person name="Wang Z."/>
            <person name="Zhang L."/>
            <person name="Hao G."/>
            <person name="Liu J."/>
            <person name="Yang Y."/>
        </authorList>
    </citation>
    <scope>NUCLEOTIDE SEQUENCE [LARGE SCALE GENOMIC DNA]</scope>
    <source>
        <strain evidence="9">Cfa_2016G</strain>
        <tissue evidence="9">Leaf</tissue>
    </source>
</reference>
<dbReference type="AlphaFoldDB" id="A0A5N6RV61"/>
<dbReference type="InterPro" id="IPR016035">
    <property type="entry name" value="Acyl_Trfase/lysoPLipase"/>
</dbReference>
<dbReference type="GO" id="GO:0006952">
    <property type="term" value="P:defense response"/>
    <property type="evidence" value="ECO:0007669"/>
    <property type="project" value="UniProtKB-KW"/>
</dbReference>
<dbReference type="PANTHER" id="PTHR32176:SF109">
    <property type="entry name" value="PATATIN-LIKE PROTEIN 2"/>
    <property type="match status" value="1"/>
</dbReference>
<dbReference type="Gene3D" id="3.40.1090.10">
    <property type="entry name" value="Cytosolic phospholipase A2 catalytic domain"/>
    <property type="match status" value="2"/>
</dbReference>
<dbReference type="Proteomes" id="UP000327013">
    <property type="component" value="Chromosome 8"/>
</dbReference>
<organism evidence="9 10">
    <name type="scientific">Carpinus fangiana</name>
    <dbReference type="NCBI Taxonomy" id="176857"/>
    <lineage>
        <taxon>Eukaryota</taxon>
        <taxon>Viridiplantae</taxon>
        <taxon>Streptophyta</taxon>
        <taxon>Embryophyta</taxon>
        <taxon>Tracheophyta</taxon>
        <taxon>Spermatophyta</taxon>
        <taxon>Magnoliopsida</taxon>
        <taxon>eudicotyledons</taxon>
        <taxon>Gunneridae</taxon>
        <taxon>Pentapetalae</taxon>
        <taxon>rosids</taxon>
        <taxon>fabids</taxon>
        <taxon>Fagales</taxon>
        <taxon>Betulaceae</taxon>
        <taxon>Carpinus</taxon>
    </lineage>
</organism>
<dbReference type="EMBL" id="CM017328">
    <property type="protein sequence ID" value="KAE8126192.1"/>
    <property type="molecule type" value="Genomic_DNA"/>
</dbReference>
<feature type="domain" description="PNPLA" evidence="8">
    <location>
        <begin position="23"/>
        <end position="229"/>
    </location>
</feature>
<feature type="domain" description="PNPLA" evidence="8">
    <location>
        <begin position="378"/>
        <end position="463"/>
    </location>
</feature>
<dbReference type="FunFam" id="3.40.1090.10:FF:000005">
    <property type="entry name" value="Patatin"/>
    <property type="match status" value="1"/>
</dbReference>
<keyword evidence="5 6" id="KW-0443">Lipid metabolism</keyword>
<keyword evidence="10" id="KW-1185">Reference proteome</keyword>
<dbReference type="SUPFAM" id="SSF52151">
    <property type="entry name" value="FabD/lysophospholipase-like"/>
    <property type="match status" value="2"/>
</dbReference>
<evidence type="ECO:0000256" key="7">
    <source>
        <dbReference type="RuleBase" id="RU361262"/>
    </source>
</evidence>
<keyword evidence="2 6" id="KW-0378">Hydrolase</keyword>
<comment type="caution">
    <text evidence="6">Lacks conserved residue(s) required for the propagation of feature annotation.</text>
</comment>
<comment type="domain">
    <text evidence="7">The nitrogen atoms of the two glycine residues in the GGXR motif define the oxyanion hole, and stabilize the oxyanion that forms during the nucleophilic attack by the catalytic serine during substrate cleavage.</text>
</comment>
<evidence type="ECO:0000256" key="2">
    <source>
        <dbReference type="ARBA" id="ARBA00022801"/>
    </source>
</evidence>
<dbReference type="GO" id="GO:0047372">
    <property type="term" value="F:monoacylglycerol lipase activity"/>
    <property type="evidence" value="ECO:0007669"/>
    <property type="project" value="TreeGrafter"/>
</dbReference>
<evidence type="ECO:0000256" key="4">
    <source>
        <dbReference type="ARBA" id="ARBA00022963"/>
    </source>
</evidence>
<evidence type="ECO:0000259" key="8">
    <source>
        <dbReference type="PROSITE" id="PS51635"/>
    </source>
</evidence>
<feature type="short sequence motif" description="GXGXXG" evidence="6">
    <location>
        <begin position="27"/>
        <end position="32"/>
    </location>
</feature>
<dbReference type="PANTHER" id="PTHR32176">
    <property type="entry name" value="XYLOSE ISOMERASE"/>
    <property type="match status" value="1"/>
</dbReference>
<dbReference type="CDD" id="cd07214">
    <property type="entry name" value="Pat17_isozyme_like"/>
    <property type="match status" value="1"/>
</dbReference>
<dbReference type="PROSITE" id="PS51635">
    <property type="entry name" value="PNPLA"/>
    <property type="match status" value="2"/>
</dbReference>
<evidence type="ECO:0000256" key="3">
    <source>
        <dbReference type="ARBA" id="ARBA00022821"/>
    </source>
</evidence>
<evidence type="ECO:0000313" key="9">
    <source>
        <dbReference type="EMBL" id="KAE8126192.1"/>
    </source>
</evidence>
<comment type="function">
    <text evidence="7">Lipolytic acyl hydrolase (LAH).</text>
</comment>
<feature type="active site" description="Proton acceptor" evidence="6">
    <location>
        <position position="216"/>
    </location>
</feature>
<gene>
    <name evidence="9" type="ORF">FH972_020933</name>
</gene>
<evidence type="ECO:0000256" key="6">
    <source>
        <dbReference type="PROSITE-ProRule" id="PRU01161"/>
    </source>
</evidence>
<sequence>MEQSRSSSSQIEPPTYGKYITILTIDGGGIRGIIPAVILEFLESQLQELDGKQARLADYFDVIGGTSTGGLVTAMLTAPDKNNRPLFAAKDIKPFYLDHCPKIFPQDSGLFGSIESASNLVRGPKYDGKYLHGILREKLGETRLGKTLTNVVIPTFDIKHLQPTIFSSYEVKKIPYLDARLSDICIGTSAAPTYLPPYKFSTQDKEGNGREFNLVDGGMAANNPTLVAINQVSKQMMDGNPDFSSINPMDFRRFLVISIGTGSEKKEQPYDADKAANWGSLFGWLRQGDSVPLVDVFQQASSDMVDYHISVVFRSLNCKTRNYLRIQDDNLSGEVSSVDIATKKNLDDLVEVGDELLKKRVSKVNLDTSLEVNYGDHETNKEALTRGIIPAVILEFLESQLQELDGKQARLADYFDVIGGTSTGGLVTAMLTAPDKNNRPLFAAKDIKPFYLDHCPKIFPQDR</sequence>
<name>A0A5N6RV61_9ROSI</name>
<proteinExistence type="inferred from homology"/>
<evidence type="ECO:0000256" key="5">
    <source>
        <dbReference type="ARBA" id="ARBA00023098"/>
    </source>
</evidence>
<feature type="short sequence motif" description="GXSXG" evidence="6">
    <location>
        <begin position="65"/>
        <end position="69"/>
    </location>
</feature>
<dbReference type="OrthoDB" id="1658288at2759"/>